<protein>
    <submittedName>
        <fullName evidence="1">Uncharacterized protein</fullName>
    </submittedName>
</protein>
<dbReference type="Proteomes" id="UP000805193">
    <property type="component" value="Unassembled WGS sequence"/>
</dbReference>
<feature type="non-terminal residue" evidence="1">
    <location>
        <position position="1"/>
    </location>
</feature>
<name>A0AC60QY70_IXOPE</name>
<accession>A0AC60QY70</accession>
<evidence type="ECO:0000313" key="2">
    <source>
        <dbReference type="Proteomes" id="UP000805193"/>
    </source>
</evidence>
<sequence>ARRVGHLTFVGGSSRDRSVAASQPEFVSAATHCPSESSPVYTRRSFASSAPFTGSPNCTGRLTSRVLCTRPGWPPTGRTVVPRALSLGLTRHPHATGPAPAPLQVAEAVRILRKARPDFFRDPDQEEALLDLDL</sequence>
<evidence type="ECO:0000313" key="1">
    <source>
        <dbReference type="EMBL" id="KAG0443773.1"/>
    </source>
</evidence>
<reference evidence="1 2" key="1">
    <citation type="journal article" date="2020" name="Cell">
        <title>Large-Scale Comparative Analyses of Tick Genomes Elucidate Their Genetic Diversity and Vector Capacities.</title>
        <authorList>
            <consortium name="Tick Genome and Microbiome Consortium (TIGMIC)"/>
            <person name="Jia N."/>
            <person name="Wang J."/>
            <person name="Shi W."/>
            <person name="Du L."/>
            <person name="Sun Y."/>
            <person name="Zhan W."/>
            <person name="Jiang J.F."/>
            <person name="Wang Q."/>
            <person name="Zhang B."/>
            <person name="Ji P."/>
            <person name="Bell-Sakyi L."/>
            <person name="Cui X.M."/>
            <person name="Yuan T.T."/>
            <person name="Jiang B.G."/>
            <person name="Yang W.F."/>
            <person name="Lam T.T."/>
            <person name="Chang Q.C."/>
            <person name="Ding S.J."/>
            <person name="Wang X.J."/>
            <person name="Zhu J.G."/>
            <person name="Ruan X.D."/>
            <person name="Zhao L."/>
            <person name="Wei J.T."/>
            <person name="Ye R.Z."/>
            <person name="Que T.C."/>
            <person name="Du C.H."/>
            <person name="Zhou Y.H."/>
            <person name="Cheng J.X."/>
            <person name="Dai P.F."/>
            <person name="Guo W.B."/>
            <person name="Han X.H."/>
            <person name="Huang E.J."/>
            <person name="Li L.F."/>
            <person name="Wei W."/>
            <person name="Gao Y.C."/>
            <person name="Liu J.Z."/>
            <person name="Shao H.Z."/>
            <person name="Wang X."/>
            <person name="Wang C.C."/>
            <person name="Yang T.C."/>
            <person name="Huo Q.B."/>
            <person name="Li W."/>
            <person name="Chen H.Y."/>
            <person name="Chen S.E."/>
            <person name="Zhou L.G."/>
            <person name="Ni X.B."/>
            <person name="Tian J.H."/>
            <person name="Sheng Y."/>
            <person name="Liu T."/>
            <person name="Pan Y.S."/>
            <person name="Xia L.Y."/>
            <person name="Li J."/>
            <person name="Zhao F."/>
            <person name="Cao W.C."/>
        </authorList>
    </citation>
    <scope>NUCLEOTIDE SEQUENCE [LARGE SCALE GENOMIC DNA]</scope>
    <source>
        <strain evidence="1">Iper-2018</strain>
    </source>
</reference>
<comment type="caution">
    <text evidence="1">The sequence shown here is derived from an EMBL/GenBank/DDBJ whole genome shotgun (WGS) entry which is preliminary data.</text>
</comment>
<dbReference type="EMBL" id="JABSTQ010002918">
    <property type="protein sequence ID" value="KAG0443773.1"/>
    <property type="molecule type" value="Genomic_DNA"/>
</dbReference>
<proteinExistence type="predicted"/>
<organism evidence="1 2">
    <name type="scientific">Ixodes persulcatus</name>
    <name type="common">Taiga tick</name>
    <dbReference type="NCBI Taxonomy" id="34615"/>
    <lineage>
        <taxon>Eukaryota</taxon>
        <taxon>Metazoa</taxon>
        <taxon>Ecdysozoa</taxon>
        <taxon>Arthropoda</taxon>
        <taxon>Chelicerata</taxon>
        <taxon>Arachnida</taxon>
        <taxon>Acari</taxon>
        <taxon>Parasitiformes</taxon>
        <taxon>Ixodida</taxon>
        <taxon>Ixodoidea</taxon>
        <taxon>Ixodidae</taxon>
        <taxon>Ixodinae</taxon>
        <taxon>Ixodes</taxon>
    </lineage>
</organism>
<gene>
    <name evidence="1" type="ORF">HPB47_014543</name>
</gene>
<keyword evidence="2" id="KW-1185">Reference proteome</keyword>